<feature type="region of interest" description="Disordered" evidence="1">
    <location>
        <begin position="1"/>
        <end position="21"/>
    </location>
</feature>
<accession>A0AAV1RPU5</accession>
<comment type="caution">
    <text evidence="2">The sequence shown here is derived from an EMBL/GenBank/DDBJ whole genome shotgun (WGS) entry which is preliminary data.</text>
</comment>
<evidence type="ECO:0000313" key="2">
    <source>
        <dbReference type="EMBL" id="CAK7338302.1"/>
    </source>
</evidence>
<sequence length="77" mass="8932">MVLTSLATSTSPPPTLRATCEAGESTRGRRWVCCRVRFNLSRLVFTAKEVEKFLRRRQVDRIKTTTEFSINRGAWRE</sequence>
<evidence type="ECO:0000313" key="3">
    <source>
        <dbReference type="Proteomes" id="UP001314170"/>
    </source>
</evidence>
<organism evidence="2 3">
    <name type="scientific">Dovyalis caffra</name>
    <dbReference type="NCBI Taxonomy" id="77055"/>
    <lineage>
        <taxon>Eukaryota</taxon>
        <taxon>Viridiplantae</taxon>
        <taxon>Streptophyta</taxon>
        <taxon>Embryophyta</taxon>
        <taxon>Tracheophyta</taxon>
        <taxon>Spermatophyta</taxon>
        <taxon>Magnoliopsida</taxon>
        <taxon>eudicotyledons</taxon>
        <taxon>Gunneridae</taxon>
        <taxon>Pentapetalae</taxon>
        <taxon>rosids</taxon>
        <taxon>fabids</taxon>
        <taxon>Malpighiales</taxon>
        <taxon>Salicaceae</taxon>
        <taxon>Flacourtieae</taxon>
        <taxon>Dovyalis</taxon>
    </lineage>
</organism>
<proteinExistence type="predicted"/>
<feature type="compositionally biased region" description="Low complexity" evidence="1">
    <location>
        <begin position="1"/>
        <end position="10"/>
    </location>
</feature>
<dbReference type="AlphaFoldDB" id="A0AAV1RPU5"/>
<evidence type="ECO:0000256" key="1">
    <source>
        <dbReference type="SAM" id="MobiDB-lite"/>
    </source>
</evidence>
<name>A0AAV1RPU5_9ROSI</name>
<keyword evidence="3" id="KW-1185">Reference proteome</keyword>
<reference evidence="2 3" key="1">
    <citation type="submission" date="2024-01" db="EMBL/GenBank/DDBJ databases">
        <authorList>
            <person name="Waweru B."/>
        </authorList>
    </citation>
    <scope>NUCLEOTIDE SEQUENCE [LARGE SCALE GENOMIC DNA]</scope>
</reference>
<gene>
    <name evidence="2" type="ORF">DCAF_LOCUS13347</name>
</gene>
<protein>
    <submittedName>
        <fullName evidence="2">Uncharacterized protein</fullName>
    </submittedName>
</protein>
<dbReference type="EMBL" id="CAWUPB010001116">
    <property type="protein sequence ID" value="CAK7338302.1"/>
    <property type="molecule type" value="Genomic_DNA"/>
</dbReference>
<dbReference type="Proteomes" id="UP001314170">
    <property type="component" value="Unassembled WGS sequence"/>
</dbReference>